<comment type="similarity">
    <text evidence="1 5">Belongs to the pseudouridine synthase RsuA family.</text>
</comment>
<dbReference type="SUPFAM" id="SSF55174">
    <property type="entry name" value="Alpha-L RNA-binding motif"/>
    <property type="match status" value="1"/>
</dbReference>
<dbReference type="GO" id="GO:0003723">
    <property type="term" value="F:RNA binding"/>
    <property type="evidence" value="ECO:0007669"/>
    <property type="project" value="UniProtKB-KW"/>
</dbReference>
<dbReference type="GO" id="GO:0120159">
    <property type="term" value="F:rRNA pseudouridine synthase activity"/>
    <property type="evidence" value="ECO:0007669"/>
    <property type="project" value="UniProtKB-ARBA"/>
</dbReference>
<dbReference type="SUPFAM" id="SSF55120">
    <property type="entry name" value="Pseudouridine synthase"/>
    <property type="match status" value="1"/>
</dbReference>
<evidence type="ECO:0000313" key="7">
    <source>
        <dbReference type="EMBL" id="RAQ28727.1"/>
    </source>
</evidence>
<evidence type="ECO:0000256" key="1">
    <source>
        <dbReference type="ARBA" id="ARBA00008348"/>
    </source>
</evidence>
<evidence type="ECO:0000256" key="4">
    <source>
        <dbReference type="PROSITE-ProRule" id="PRU00182"/>
    </source>
</evidence>
<keyword evidence="8" id="KW-1185">Reference proteome</keyword>
<dbReference type="PROSITE" id="PS01149">
    <property type="entry name" value="PSI_RSU"/>
    <property type="match status" value="1"/>
</dbReference>
<dbReference type="InterPro" id="IPR000748">
    <property type="entry name" value="PsdUridine_synth_RsuA/RluB/E/F"/>
</dbReference>
<comment type="caution">
    <text evidence="7">The sequence shown here is derived from an EMBL/GenBank/DDBJ whole genome shotgun (WGS) entry which is preliminary data.</text>
</comment>
<evidence type="ECO:0000256" key="2">
    <source>
        <dbReference type="ARBA" id="ARBA00022884"/>
    </source>
</evidence>
<dbReference type="SMART" id="SM00363">
    <property type="entry name" value="S4"/>
    <property type="match status" value="1"/>
</dbReference>
<evidence type="ECO:0000259" key="6">
    <source>
        <dbReference type="SMART" id="SM00363"/>
    </source>
</evidence>
<sequence>MERLDKLLSLHNICSRRQAAALTRAGQVRLNGVAVRRADIHVDTARDTLEVNGKPLLLQQHLYIMMHKPAGVLSASRDPHGKTVVDLLPPELQRRGLFPAGRLDKDTEGLLILTDDGDFAHRMLAPKKHVAKWYEARLDLPVTPQDADAFARGLELEDLHCLPALLQALPPYGDGTPRARVAVREGKFHQVKRMFLSVGKQVLYLKRIKIGLLELDPALCPGECRLLQESELETIFLPDPLAEPRRP</sequence>
<dbReference type="RefSeq" id="WP_112332650.1">
    <property type="nucleotide sequence ID" value="NZ_QLYR01000004.1"/>
</dbReference>
<dbReference type="InterPro" id="IPR036986">
    <property type="entry name" value="S4_RNA-bd_sf"/>
</dbReference>
<dbReference type="PROSITE" id="PS50889">
    <property type="entry name" value="S4"/>
    <property type="match status" value="1"/>
</dbReference>
<dbReference type="Gene3D" id="3.30.70.1560">
    <property type="entry name" value="Alpha-L RNA-binding motif"/>
    <property type="match status" value="1"/>
</dbReference>
<dbReference type="EC" id="5.4.99.-" evidence="5"/>
<dbReference type="Pfam" id="PF01479">
    <property type="entry name" value="S4"/>
    <property type="match status" value="1"/>
</dbReference>
<dbReference type="PANTHER" id="PTHR47683">
    <property type="entry name" value="PSEUDOURIDINE SYNTHASE FAMILY PROTEIN-RELATED"/>
    <property type="match status" value="1"/>
</dbReference>
<dbReference type="CDD" id="cd00165">
    <property type="entry name" value="S4"/>
    <property type="match status" value="1"/>
</dbReference>
<dbReference type="PANTHER" id="PTHR47683:SF4">
    <property type="entry name" value="PSEUDOURIDINE SYNTHASE"/>
    <property type="match status" value="1"/>
</dbReference>
<proteinExistence type="inferred from homology"/>
<evidence type="ECO:0000256" key="5">
    <source>
        <dbReference type="RuleBase" id="RU003887"/>
    </source>
</evidence>
<name>A0A328UBH6_9FIRM</name>
<dbReference type="InterPro" id="IPR020094">
    <property type="entry name" value="TruA/RsuA/RluB/E/F_N"/>
</dbReference>
<dbReference type="EMBL" id="QLYR01000004">
    <property type="protein sequence ID" value="RAQ28727.1"/>
    <property type="molecule type" value="Genomic_DNA"/>
</dbReference>
<protein>
    <recommendedName>
        <fullName evidence="5">Pseudouridine synthase</fullName>
        <ecNumber evidence="5">5.4.99.-</ecNumber>
    </recommendedName>
</protein>
<accession>A0A328UBH6</accession>
<dbReference type="InterPro" id="IPR020103">
    <property type="entry name" value="PsdUridine_synth_cat_dom_sf"/>
</dbReference>
<dbReference type="InterPro" id="IPR018496">
    <property type="entry name" value="PsdUridine_synth_RsuA/RluB_CS"/>
</dbReference>
<dbReference type="Gene3D" id="3.30.70.580">
    <property type="entry name" value="Pseudouridine synthase I, catalytic domain, N-terminal subdomain"/>
    <property type="match status" value="1"/>
</dbReference>
<dbReference type="CDD" id="cd02553">
    <property type="entry name" value="PseudoU_synth_RsuA"/>
    <property type="match status" value="1"/>
</dbReference>
<gene>
    <name evidence="7" type="ORF">DPQ25_08005</name>
</gene>
<dbReference type="AlphaFoldDB" id="A0A328UBH6"/>
<dbReference type="GO" id="GO:0000455">
    <property type="term" value="P:enzyme-directed rRNA pseudouridine synthesis"/>
    <property type="evidence" value="ECO:0007669"/>
    <property type="project" value="UniProtKB-ARBA"/>
</dbReference>
<dbReference type="NCBIfam" id="TIGR00093">
    <property type="entry name" value="pseudouridine synthase"/>
    <property type="match status" value="1"/>
</dbReference>
<dbReference type="InterPro" id="IPR002942">
    <property type="entry name" value="S4_RNA-bd"/>
</dbReference>
<dbReference type="InterPro" id="IPR042092">
    <property type="entry name" value="PsdUridine_s_RsuA/RluB/E/F_cat"/>
</dbReference>
<dbReference type="Proteomes" id="UP000249377">
    <property type="component" value="Unassembled WGS sequence"/>
</dbReference>
<dbReference type="InterPro" id="IPR050343">
    <property type="entry name" value="RsuA_PseudoU_synthase"/>
</dbReference>
<keyword evidence="2 4" id="KW-0694">RNA-binding</keyword>
<dbReference type="Gene3D" id="3.10.290.10">
    <property type="entry name" value="RNA-binding S4 domain"/>
    <property type="match status" value="1"/>
</dbReference>
<dbReference type="InterPro" id="IPR006145">
    <property type="entry name" value="PsdUridine_synth_RsuA/RluA"/>
</dbReference>
<evidence type="ECO:0000256" key="3">
    <source>
        <dbReference type="ARBA" id="ARBA00023235"/>
    </source>
</evidence>
<dbReference type="Pfam" id="PF00849">
    <property type="entry name" value="PseudoU_synth_2"/>
    <property type="match status" value="1"/>
</dbReference>
<organism evidence="7 8">
    <name type="scientific">Hydrogeniiclostridium mannosilyticum</name>
    <dbReference type="NCBI Taxonomy" id="2764322"/>
    <lineage>
        <taxon>Bacteria</taxon>
        <taxon>Bacillati</taxon>
        <taxon>Bacillota</taxon>
        <taxon>Clostridia</taxon>
        <taxon>Eubacteriales</taxon>
        <taxon>Acutalibacteraceae</taxon>
        <taxon>Hydrogeniiclostridium</taxon>
    </lineage>
</organism>
<feature type="domain" description="RNA-binding S4" evidence="6">
    <location>
        <begin position="2"/>
        <end position="61"/>
    </location>
</feature>
<keyword evidence="3 5" id="KW-0413">Isomerase</keyword>
<reference evidence="7 8" key="1">
    <citation type="submission" date="2018-06" db="EMBL/GenBank/DDBJ databases">
        <title>Noncontiguous genome sequence of Ruminococcaceae bacterium ASD2818.</title>
        <authorList>
            <person name="Chaplin A.V."/>
            <person name="Sokolova S.R."/>
            <person name="Kochetkova T.O."/>
            <person name="Goltsov A.Y."/>
            <person name="Trofimov D.Y."/>
            <person name="Efimov B.A."/>
        </authorList>
    </citation>
    <scope>NUCLEOTIDE SEQUENCE [LARGE SCALE GENOMIC DNA]</scope>
    <source>
        <strain evidence="7 8">ASD2818</strain>
    </source>
</reference>
<evidence type="ECO:0000313" key="8">
    <source>
        <dbReference type="Proteomes" id="UP000249377"/>
    </source>
</evidence>